<reference evidence="2" key="1">
    <citation type="submission" date="2021-07" db="EMBL/GenBank/DDBJ databases">
        <title>Draft genome of Mortierella alpina, strain LL118, isolated from an aspen leaf litter sample.</title>
        <authorList>
            <person name="Yang S."/>
            <person name="Vinatzer B.A."/>
        </authorList>
    </citation>
    <scope>NUCLEOTIDE SEQUENCE</scope>
    <source>
        <strain evidence="2">LL118</strain>
    </source>
</reference>
<dbReference type="AlphaFoldDB" id="A0A9P8D285"/>
<sequence>MAYNALDTHDVEMDTATLLQRSSFSSSVFHDNSAQNKAQFDDYKTCHSRACCSRQERQLTTPTPFFIGICAAEWMQDFEEIARANNWSSQAKLDIVPIYLKDTFRKKTLKTWFRNNQHEWHDFDSFKLAFVAQYRKDSSGQIADVEVRRELVKETSFIILVLLTSMGCVFLLFYFLMHFL</sequence>
<proteinExistence type="predicted"/>
<protein>
    <submittedName>
        <fullName evidence="2">Uncharacterized protein</fullName>
    </submittedName>
</protein>
<feature type="transmembrane region" description="Helical" evidence="1">
    <location>
        <begin position="157"/>
        <end position="177"/>
    </location>
</feature>
<accession>A0A9P8D285</accession>
<organism evidence="2 3">
    <name type="scientific">Mortierella alpina</name>
    <name type="common">Oleaginous fungus</name>
    <name type="synonym">Mortierella renispora</name>
    <dbReference type="NCBI Taxonomy" id="64518"/>
    <lineage>
        <taxon>Eukaryota</taxon>
        <taxon>Fungi</taxon>
        <taxon>Fungi incertae sedis</taxon>
        <taxon>Mucoromycota</taxon>
        <taxon>Mortierellomycotina</taxon>
        <taxon>Mortierellomycetes</taxon>
        <taxon>Mortierellales</taxon>
        <taxon>Mortierellaceae</taxon>
        <taxon>Mortierella</taxon>
    </lineage>
</organism>
<gene>
    <name evidence="2" type="ORF">KVV02_000857</name>
</gene>
<dbReference type="Proteomes" id="UP000717515">
    <property type="component" value="Unassembled WGS sequence"/>
</dbReference>
<dbReference type="EMBL" id="JAIFTL010000008">
    <property type="protein sequence ID" value="KAG9327141.1"/>
    <property type="molecule type" value="Genomic_DNA"/>
</dbReference>
<keyword evidence="1" id="KW-1133">Transmembrane helix</keyword>
<evidence type="ECO:0000256" key="1">
    <source>
        <dbReference type="SAM" id="Phobius"/>
    </source>
</evidence>
<name>A0A9P8D285_MORAP</name>
<evidence type="ECO:0000313" key="2">
    <source>
        <dbReference type="EMBL" id="KAG9327141.1"/>
    </source>
</evidence>
<keyword evidence="1" id="KW-0472">Membrane</keyword>
<evidence type="ECO:0000313" key="3">
    <source>
        <dbReference type="Proteomes" id="UP000717515"/>
    </source>
</evidence>
<keyword evidence="1" id="KW-0812">Transmembrane</keyword>
<comment type="caution">
    <text evidence="2">The sequence shown here is derived from an EMBL/GenBank/DDBJ whole genome shotgun (WGS) entry which is preliminary data.</text>
</comment>